<gene>
    <name evidence="2" type="ORF">AV656_15510</name>
</gene>
<feature type="transmembrane region" description="Helical" evidence="1">
    <location>
        <begin position="115"/>
        <end position="132"/>
    </location>
</feature>
<reference evidence="2 3" key="1">
    <citation type="submission" date="2016-01" db="EMBL/GenBank/DDBJ databases">
        <title>Whole genome sequencing of Bhargavaea cecembensis T14.</title>
        <authorList>
            <person name="Hong K.W."/>
        </authorList>
    </citation>
    <scope>NUCLEOTIDE SEQUENCE [LARGE SCALE GENOMIC DNA]</scope>
    <source>
        <strain evidence="2 3">T14</strain>
    </source>
</reference>
<dbReference type="EMBL" id="LQNT01000014">
    <property type="protein sequence ID" value="KZE36108.1"/>
    <property type="molecule type" value="Genomic_DNA"/>
</dbReference>
<dbReference type="InterPro" id="IPR019074">
    <property type="entry name" value="YabQ"/>
</dbReference>
<feature type="transmembrane region" description="Helical" evidence="1">
    <location>
        <begin position="89"/>
        <end position="109"/>
    </location>
</feature>
<evidence type="ECO:0000313" key="2">
    <source>
        <dbReference type="EMBL" id="KZE36108.1"/>
    </source>
</evidence>
<evidence type="ECO:0000313" key="3">
    <source>
        <dbReference type="Proteomes" id="UP000076490"/>
    </source>
</evidence>
<name>A0A161RER8_9BACL</name>
<accession>A0A161RER8</accession>
<dbReference type="AlphaFoldDB" id="A0A161RER8"/>
<evidence type="ECO:0000256" key="1">
    <source>
        <dbReference type="SAM" id="Phobius"/>
    </source>
</evidence>
<protein>
    <recommendedName>
        <fullName evidence="4">Spore cortex biosynthesis protein YabQ</fullName>
    </recommendedName>
</protein>
<comment type="caution">
    <text evidence="2">The sequence shown here is derived from an EMBL/GenBank/DDBJ whole genome shotgun (WGS) entry which is preliminary data.</text>
</comment>
<dbReference type="NCBIfam" id="TIGR02893">
    <property type="entry name" value="spore_yabQ"/>
    <property type="match status" value="1"/>
</dbReference>
<feature type="transmembrane region" description="Helical" evidence="1">
    <location>
        <begin position="6"/>
        <end position="27"/>
    </location>
</feature>
<dbReference type="OrthoDB" id="2452115at2"/>
<proteinExistence type="predicted"/>
<dbReference type="Proteomes" id="UP000076490">
    <property type="component" value="Unassembled WGS sequence"/>
</dbReference>
<dbReference type="RefSeq" id="WP_063183915.1">
    <property type="nucleotide sequence ID" value="NZ_LQNT01000014.1"/>
</dbReference>
<keyword evidence="1" id="KW-0472">Membrane</keyword>
<dbReference type="Pfam" id="PF09578">
    <property type="entry name" value="Spore_YabQ"/>
    <property type="match status" value="1"/>
</dbReference>
<organism evidence="2 3">
    <name type="scientific">Bhargavaea cecembensis</name>
    <dbReference type="NCBI Taxonomy" id="394098"/>
    <lineage>
        <taxon>Bacteria</taxon>
        <taxon>Bacillati</taxon>
        <taxon>Bacillota</taxon>
        <taxon>Bacilli</taxon>
        <taxon>Bacillales</taxon>
        <taxon>Caryophanaceae</taxon>
        <taxon>Bhargavaea</taxon>
    </lineage>
</organism>
<keyword evidence="1" id="KW-0812">Transmembrane</keyword>
<keyword evidence="1" id="KW-1133">Transmembrane helix</keyword>
<sequence length="167" mass="18628">MIVSHQLLSLLAMAGTGILAAAVIDMIRTAGGGTRAGTAIELMAWPLLGLFAFSVLFAVRSGEWRLYDLLAQLLGVMLYESVIHRPFRFAGRLLAALVIRPILFLLGLVWRTVTFIVGIPLRLILFLVRLLLRPFRKPIRAVRRKAGNLSRKVRRKLPGHPLKKRSA</sequence>
<feature type="transmembrane region" description="Helical" evidence="1">
    <location>
        <begin position="39"/>
        <end position="58"/>
    </location>
</feature>
<evidence type="ECO:0008006" key="4">
    <source>
        <dbReference type="Google" id="ProtNLM"/>
    </source>
</evidence>